<dbReference type="PANTHER" id="PTHR42943">
    <property type="entry name" value="GLUTATHIONE S-TRANSFERASE KAPPA"/>
    <property type="match status" value="1"/>
</dbReference>
<gene>
    <name evidence="2" type="ORF">CDN99_01755</name>
</gene>
<dbReference type="SUPFAM" id="SSF52833">
    <property type="entry name" value="Thioredoxin-like"/>
    <property type="match status" value="1"/>
</dbReference>
<dbReference type="CDD" id="cd03022">
    <property type="entry name" value="DsbA_HCCA_Iso"/>
    <property type="match status" value="1"/>
</dbReference>
<sequence>MLDLVGQPEFLEQPQDPLRAGVVEVVDGDHRRSLCAPAGAHALPAPPIRRMRPRPDPGTLLQSARPRLPHCGADQPGARMSAPIDFYFDFASPYGYIAAQTIDAVAAKHGRNVNWHAIVLDANFQSLERIRIPSSVMRSDYIRRDVERLAAFMDVPFNTPSSLGLHTEMAARLFHWFNDRDPEQGRKFAQAVYRAYFVDDRNIAQGEVLQDLCATQHISPDQLQALSNDSATRARLKAEIDLAEARGVFGSPFFIVEGERFWGNDRMPQLEHWLAHGPY</sequence>
<dbReference type="PANTHER" id="PTHR42943:SF2">
    <property type="entry name" value="GLUTATHIONE S-TRANSFERASE KAPPA 1"/>
    <property type="match status" value="1"/>
</dbReference>
<dbReference type="Pfam" id="PF01323">
    <property type="entry name" value="DSBA"/>
    <property type="match status" value="1"/>
</dbReference>
<evidence type="ECO:0000313" key="2">
    <source>
        <dbReference type="EMBL" id="OWQ93910.1"/>
    </source>
</evidence>
<proteinExistence type="predicted"/>
<dbReference type="GO" id="GO:0018845">
    <property type="term" value="F:2-hydroxychromene-2-carboxylate isomerase activity"/>
    <property type="evidence" value="ECO:0007669"/>
    <property type="project" value="InterPro"/>
</dbReference>
<accession>A0A246JMY4</accession>
<feature type="domain" description="DSBA-like thioredoxin" evidence="1">
    <location>
        <begin position="84"/>
        <end position="274"/>
    </location>
</feature>
<dbReference type="GO" id="GO:0006749">
    <property type="term" value="P:glutathione metabolic process"/>
    <property type="evidence" value="ECO:0007669"/>
    <property type="project" value="TreeGrafter"/>
</dbReference>
<dbReference type="Proteomes" id="UP000197468">
    <property type="component" value="Unassembled WGS sequence"/>
</dbReference>
<dbReference type="InterPro" id="IPR044087">
    <property type="entry name" value="NahD-like"/>
</dbReference>
<evidence type="ECO:0000313" key="3">
    <source>
        <dbReference type="Proteomes" id="UP000197468"/>
    </source>
</evidence>
<dbReference type="Gene3D" id="3.40.30.10">
    <property type="entry name" value="Glutaredoxin"/>
    <property type="match status" value="1"/>
</dbReference>
<organism evidence="2 3">
    <name type="scientific">Roseateles aquatilis</name>
    <dbReference type="NCBI Taxonomy" id="431061"/>
    <lineage>
        <taxon>Bacteria</taxon>
        <taxon>Pseudomonadati</taxon>
        <taxon>Pseudomonadota</taxon>
        <taxon>Betaproteobacteria</taxon>
        <taxon>Burkholderiales</taxon>
        <taxon>Sphaerotilaceae</taxon>
        <taxon>Roseateles</taxon>
    </lineage>
</organism>
<dbReference type="AlphaFoldDB" id="A0A246JMY4"/>
<comment type="caution">
    <text evidence="2">The sequence shown here is derived from an EMBL/GenBank/DDBJ whole genome shotgun (WGS) entry which is preliminary data.</text>
</comment>
<dbReference type="InterPro" id="IPR036249">
    <property type="entry name" value="Thioredoxin-like_sf"/>
</dbReference>
<dbReference type="GO" id="GO:0004364">
    <property type="term" value="F:glutathione transferase activity"/>
    <property type="evidence" value="ECO:0007669"/>
    <property type="project" value="TreeGrafter"/>
</dbReference>
<keyword evidence="3" id="KW-1185">Reference proteome</keyword>
<evidence type="ECO:0000259" key="1">
    <source>
        <dbReference type="Pfam" id="PF01323"/>
    </source>
</evidence>
<dbReference type="InterPro" id="IPR001853">
    <property type="entry name" value="DSBA-like_thioredoxin_dom"/>
</dbReference>
<reference evidence="2 3" key="1">
    <citation type="journal article" date="2008" name="Int. J. Syst. Evol. Microbiol.">
        <title>Description of Roseateles aquatilis sp. nov. and Roseateles terrae sp. nov., in the class Betaproteobacteria, and emended description of the genus Roseateles.</title>
        <authorList>
            <person name="Gomila M."/>
            <person name="Bowien B."/>
            <person name="Falsen E."/>
            <person name="Moore E.R."/>
            <person name="Lalucat J."/>
        </authorList>
    </citation>
    <scope>NUCLEOTIDE SEQUENCE [LARGE SCALE GENOMIC DNA]</scope>
    <source>
        <strain evidence="2 3">CCUG 48205</strain>
    </source>
</reference>
<dbReference type="GO" id="GO:0004602">
    <property type="term" value="F:glutathione peroxidase activity"/>
    <property type="evidence" value="ECO:0007669"/>
    <property type="project" value="TreeGrafter"/>
</dbReference>
<dbReference type="GO" id="GO:1901170">
    <property type="term" value="P:naphthalene catabolic process"/>
    <property type="evidence" value="ECO:0007669"/>
    <property type="project" value="InterPro"/>
</dbReference>
<dbReference type="EMBL" id="NIOF01000001">
    <property type="protein sequence ID" value="OWQ93910.1"/>
    <property type="molecule type" value="Genomic_DNA"/>
</dbReference>
<name>A0A246JMY4_9BURK</name>
<protein>
    <recommendedName>
        <fullName evidence="1">DSBA-like thioredoxin domain-containing protein</fullName>
    </recommendedName>
</protein>
<dbReference type="InterPro" id="IPR051924">
    <property type="entry name" value="GST_Kappa/NadH"/>
</dbReference>